<dbReference type="OrthoDB" id="2518395at2759"/>
<dbReference type="AlphaFoldDB" id="A0A9Q3D371"/>
<reference evidence="1" key="1">
    <citation type="submission" date="2021-03" db="EMBL/GenBank/DDBJ databases">
        <title>Draft genome sequence of rust myrtle Austropuccinia psidii MF-1, a brazilian biotype.</title>
        <authorList>
            <person name="Quecine M.C."/>
            <person name="Pachon D.M.R."/>
            <person name="Bonatelli M.L."/>
            <person name="Correr F.H."/>
            <person name="Franceschini L.M."/>
            <person name="Leite T.F."/>
            <person name="Margarido G.R.A."/>
            <person name="Almeida C.A."/>
            <person name="Ferrarezi J.A."/>
            <person name="Labate C.A."/>
        </authorList>
    </citation>
    <scope>NUCLEOTIDE SEQUENCE</scope>
    <source>
        <strain evidence="1">MF-1</strain>
    </source>
</reference>
<sequence length="162" mass="18134">MAQSMMMPSKMPKRFWRISCINICLTLDDYTICHTSNFLASLLQSQLYPFGMEAIVHIPAVQKHHKLAPRGVACFLLKPLMSGGLSLWDLESNRLTQSVRIVFPRFQSLGTSDASHIISAETLGQVPTECYFKDESREIDSLPVTKDLDIPEHLGQALSGLL</sequence>
<keyword evidence="2" id="KW-1185">Reference proteome</keyword>
<comment type="caution">
    <text evidence="1">The sequence shown here is derived from an EMBL/GenBank/DDBJ whole genome shotgun (WGS) entry which is preliminary data.</text>
</comment>
<gene>
    <name evidence="1" type="ORF">O181_032737</name>
</gene>
<name>A0A9Q3D371_9BASI</name>
<dbReference type="EMBL" id="AVOT02011874">
    <property type="protein sequence ID" value="MBW0493022.1"/>
    <property type="molecule type" value="Genomic_DNA"/>
</dbReference>
<evidence type="ECO:0000313" key="2">
    <source>
        <dbReference type="Proteomes" id="UP000765509"/>
    </source>
</evidence>
<dbReference type="Proteomes" id="UP000765509">
    <property type="component" value="Unassembled WGS sequence"/>
</dbReference>
<accession>A0A9Q3D371</accession>
<proteinExistence type="predicted"/>
<evidence type="ECO:0000313" key="1">
    <source>
        <dbReference type="EMBL" id="MBW0493022.1"/>
    </source>
</evidence>
<protein>
    <submittedName>
        <fullName evidence="1">Uncharacterized protein</fullName>
    </submittedName>
</protein>
<organism evidence="1 2">
    <name type="scientific">Austropuccinia psidii MF-1</name>
    <dbReference type="NCBI Taxonomy" id="1389203"/>
    <lineage>
        <taxon>Eukaryota</taxon>
        <taxon>Fungi</taxon>
        <taxon>Dikarya</taxon>
        <taxon>Basidiomycota</taxon>
        <taxon>Pucciniomycotina</taxon>
        <taxon>Pucciniomycetes</taxon>
        <taxon>Pucciniales</taxon>
        <taxon>Sphaerophragmiaceae</taxon>
        <taxon>Austropuccinia</taxon>
    </lineage>
</organism>